<evidence type="ECO:0000313" key="2">
    <source>
        <dbReference type="EMBL" id="UMM16662.1"/>
    </source>
</evidence>
<dbReference type="PANTHER" id="PTHR10503:SF23">
    <property type="entry name" value="PHD-TYPE DOMAIN-CONTAINING PROTEIN"/>
    <property type="match status" value="1"/>
</dbReference>
<keyword evidence="3" id="KW-1185">Reference proteome</keyword>
<organism evidence="2 3">
    <name type="scientific">Caenorhabditis briggsae</name>
    <dbReference type="NCBI Taxonomy" id="6238"/>
    <lineage>
        <taxon>Eukaryota</taxon>
        <taxon>Metazoa</taxon>
        <taxon>Ecdysozoa</taxon>
        <taxon>Nematoda</taxon>
        <taxon>Chromadorea</taxon>
        <taxon>Rhabditida</taxon>
        <taxon>Rhabditina</taxon>
        <taxon>Rhabditomorpha</taxon>
        <taxon>Rhabditoidea</taxon>
        <taxon>Rhabditidae</taxon>
        <taxon>Peloderinae</taxon>
        <taxon>Caenorhabditis</taxon>
    </lineage>
</organism>
<feature type="region of interest" description="Disordered" evidence="1">
    <location>
        <begin position="825"/>
        <end position="867"/>
    </location>
</feature>
<proteinExistence type="predicted"/>
<name>A0AAE9J6U7_CAEBR</name>
<feature type="compositionally biased region" description="Low complexity" evidence="1">
    <location>
        <begin position="834"/>
        <end position="867"/>
    </location>
</feature>
<reference evidence="2 3" key="1">
    <citation type="submission" date="2022-04" db="EMBL/GenBank/DDBJ databases">
        <title>Chromosome-level reference genomes for two strains of Caenorhabditis briggsae: an improved platform for comparative genomics.</title>
        <authorList>
            <person name="Stevens L."/>
            <person name="Andersen E."/>
        </authorList>
    </citation>
    <scope>NUCLEOTIDE SEQUENCE [LARGE SCALE GENOMIC DNA]</scope>
    <source>
        <strain evidence="2">VX34</strain>
        <tissue evidence="2">Whole-organism</tissue>
    </source>
</reference>
<evidence type="ECO:0000313" key="3">
    <source>
        <dbReference type="Proteomes" id="UP000829354"/>
    </source>
</evidence>
<dbReference type="EMBL" id="CP092621">
    <property type="protein sequence ID" value="UMM16662.1"/>
    <property type="molecule type" value="Genomic_DNA"/>
</dbReference>
<gene>
    <name evidence="2" type="ORF">L5515_013579</name>
</gene>
<feature type="region of interest" description="Disordered" evidence="1">
    <location>
        <begin position="262"/>
        <end position="291"/>
    </location>
</feature>
<dbReference type="AlphaFoldDB" id="A0AAE9J6U7"/>
<accession>A0AAE9J6U7</accession>
<dbReference type="PANTHER" id="PTHR10503">
    <property type="entry name" value="HP1 LIKE (HETEROCHROMATIN PROTEIN)-RELATED"/>
    <property type="match status" value="1"/>
</dbReference>
<feature type="compositionally biased region" description="Basic and acidic residues" evidence="1">
    <location>
        <begin position="678"/>
        <end position="687"/>
    </location>
</feature>
<dbReference type="GO" id="GO:0097240">
    <property type="term" value="P:chromosome attachment to the nuclear envelope"/>
    <property type="evidence" value="ECO:0007669"/>
    <property type="project" value="InterPro"/>
</dbReference>
<dbReference type="Proteomes" id="UP000829354">
    <property type="component" value="Chromosome II"/>
</dbReference>
<protein>
    <submittedName>
        <fullName evidence="2">Uncharacterized protein</fullName>
    </submittedName>
</protein>
<feature type="region of interest" description="Disordered" evidence="1">
    <location>
        <begin position="315"/>
        <end position="350"/>
    </location>
</feature>
<dbReference type="InterPro" id="IPR037948">
    <property type="entry name" value="Cec-4"/>
</dbReference>
<evidence type="ECO:0000256" key="1">
    <source>
        <dbReference type="SAM" id="MobiDB-lite"/>
    </source>
</evidence>
<sequence length="895" mass="104642">MTFPQDRQSLDEGEEDELWKFVYDRKIAGKTSETLHQVLKEFKSTRMARQRTLTDVEFHFHKEMVPNLYKTRYLTPFQILETYRHFEIPLTRRARQVLQVLTGGNILRCTSQGLLISWNSRNEVDVPPRIREQPARITVPGHVEVLMWKHIRKHADRLEAQTLHTEYFWESMEMEEEDRERVTPEMMVDYFREAIMPRFFALKIDPESKADLMRCLRLKLTMAQKLWLIHHDSLLLTTDKTSGNIVDWLFWRRDRDPEDVKMNPLEGYRTPKMYEPSPEKKRTPVSDEEIADEESTMIAEYLRWLKEDAEKKDQAAHKATLRNGRRETIAEYDQEPPKRARRRPSPEEIDRDARALMDGIFAELEDLEACEVILKDCQTDQKVEEEIQEDQEVQAVEKEAQEVLEIQEKQEDSELPDVPNDDVAMEEIVYYDAVDEQYYQFIGDEMEPEFPVESREVVMEKEVIEQDMEWVAADERREFEFKPANSLIDSIDDDDDEIIDVVNFSPDEDWQEQLLKRDRVSYQYPVYLNGRNSYEQHLFMGMEQQEFSSVEYDFEQPDDRNMPSTSAPKRTVKAPKMYSPEAAPKPTPAPSYPKNTAALRDPARNHPKLYTANPRIPTVARFKSSKIQKVAAPPSPPKRQKRAAAKSPKIAKTPVKRARKEPTQRRSTRLEPVASESGQEKVAKPDASESTPSDPSPKEDVETWQEKLARVCPVFYIQTTPGIIKIGDTGIFMDKRNVIRRVPPPEPPFQTFSKIISNDKDIIKYYNAMELKPFSFEWDDGISFVKDGAKFEMMLRNKSKETIQKEREGNERSTTTRRSFRMLQKRRAMSPVFSTQSSIQSSRRISSTRQYSPSHRSSSEFSSSSSTTNYTSLLFSKHRGIFPVNRDSNIPDFQQ</sequence>
<feature type="region of interest" description="Disordered" evidence="1">
    <location>
        <begin position="554"/>
        <end position="703"/>
    </location>
</feature>